<accession>A0A2P6VDS0</accession>
<evidence type="ECO:0000313" key="3">
    <source>
        <dbReference type="Proteomes" id="UP000239649"/>
    </source>
</evidence>
<dbReference type="OrthoDB" id="10261384at2759"/>
<reference evidence="2 3" key="1">
    <citation type="journal article" date="2018" name="Plant J.">
        <title>Genome sequences of Chlorella sorokiniana UTEX 1602 and Micractinium conductrix SAG 241.80: implications to maltose excretion by a green alga.</title>
        <authorList>
            <person name="Arriola M.B."/>
            <person name="Velmurugan N."/>
            <person name="Zhang Y."/>
            <person name="Plunkett M.H."/>
            <person name="Hondzo H."/>
            <person name="Barney B.M."/>
        </authorList>
    </citation>
    <scope>NUCLEOTIDE SEQUENCE [LARGE SCALE GENOMIC DNA]</scope>
    <source>
        <strain evidence="2 3">SAG 241.80</strain>
    </source>
</reference>
<organism evidence="2 3">
    <name type="scientific">Micractinium conductrix</name>
    <dbReference type="NCBI Taxonomy" id="554055"/>
    <lineage>
        <taxon>Eukaryota</taxon>
        <taxon>Viridiplantae</taxon>
        <taxon>Chlorophyta</taxon>
        <taxon>core chlorophytes</taxon>
        <taxon>Trebouxiophyceae</taxon>
        <taxon>Chlorellales</taxon>
        <taxon>Chlorellaceae</taxon>
        <taxon>Chlorella clade</taxon>
        <taxon>Micractinium</taxon>
    </lineage>
</organism>
<sequence length="360" mass="36072">MERVDGEAVGRILLLSSDDDLGAAHSVLAALGAAQQAQGAGGDPTSAAPPAAAAATIFDWQLDTRYYTADACFELRHVEHAAGISLDSNAYEAVLLLFDAAQRASFDRLAAWWESAGGGDADLSVRLAVAGGSGGASAPQPWLSAAEEWCAGQLVELVEFEAAPGAAQHPAASREGAVGVARVREALEAHMWPGMQLKPSPRHGGASAAAAAAQQQQQHAAAGEPEAVEEAVPASAAAANGVPSSSGAAADVAAGAAAAGEPEEMSFGAYMRAPGAAAAGATGAGGAVVAAAAVEEGEEDEETMEQLFAQMANHRAQLAQLPDALRREAAADMVMQLMAALGLDEEGEGSEGEASEGEPA</sequence>
<name>A0A2P6VDS0_9CHLO</name>
<proteinExistence type="predicted"/>
<gene>
    <name evidence="2" type="ORF">C2E20_4471</name>
</gene>
<dbReference type="PANTHER" id="PTHR14659">
    <property type="entry name" value="ALPHA- AND GAMMA-ADAPTIN-BINDING PROTEIN P34"/>
    <property type="match status" value="1"/>
</dbReference>
<dbReference type="Gene3D" id="3.40.50.11960">
    <property type="match status" value="1"/>
</dbReference>
<dbReference type="AlphaFoldDB" id="A0A2P6VDS0"/>
<evidence type="ECO:0000313" key="2">
    <source>
        <dbReference type="EMBL" id="PSC72238.1"/>
    </source>
</evidence>
<dbReference type="Proteomes" id="UP000239649">
    <property type="component" value="Unassembled WGS sequence"/>
</dbReference>
<dbReference type="PANTHER" id="PTHR14659:SF1">
    <property type="entry name" value="ALPHA- AND GAMMA-ADAPTIN-BINDING PROTEIN P34"/>
    <property type="match status" value="1"/>
</dbReference>
<dbReference type="EMBL" id="LHPF02000011">
    <property type="protein sequence ID" value="PSC72238.1"/>
    <property type="molecule type" value="Genomic_DNA"/>
</dbReference>
<protein>
    <submittedName>
        <fullName evidence="2">Trigalactosyldiacylglycerol 1 isoform 3</fullName>
    </submittedName>
</protein>
<feature type="compositionally biased region" description="Low complexity" evidence="1">
    <location>
        <begin position="206"/>
        <end position="247"/>
    </location>
</feature>
<feature type="region of interest" description="Disordered" evidence="1">
    <location>
        <begin position="194"/>
        <end position="247"/>
    </location>
</feature>
<dbReference type="Pfam" id="PF10199">
    <property type="entry name" value="Adaptin_binding"/>
    <property type="match status" value="1"/>
</dbReference>
<comment type="caution">
    <text evidence="2">The sequence shown here is derived from an EMBL/GenBank/DDBJ whole genome shotgun (WGS) entry which is preliminary data.</text>
</comment>
<evidence type="ECO:0000256" key="1">
    <source>
        <dbReference type="SAM" id="MobiDB-lite"/>
    </source>
</evidence>
<dbReference type="InterPro" id="IPR019341">
    <property type="entry name" value="Alpha/Gamma-adaptin-bd_p34"/>
</dbReference>
<dbReference type="STRING" id="554055.A0A2P6VDS0"/>
<keyword evidence="3" id="KW-1185">Reference proteome</keyword>